<dbReference type="Gene3D" id="1.10.10.10">
    <property type="entry name" value="Winged helix-like DNA-binding domain superfamily/Winged helix DNA-binding domain"/>
    <property type="match status" value="1"/>
</dbReference>
<dbReference type="EMBL" id="CP017613">
    <property type="protein sequence ID" value="ATW33640.1"/>
    <property type="molecule type" value="Genomic_DNA"/>
</dbReference>
<protein>
    <submittedName>
        <fullName evidence="2">Uncharacterized protein</fullName>
    </submittedName>
</protein>
<dbReference type="Proteomes" id="UP000230008">
    <property type="component" value="Chromosome"/>
</dbReference>
<dbReference type="EMBL" id="CP017606">
    <property type="protein sequence ID" value="ATW29673.1"/>
    <property type="molecule type" value="Genomic_DNA"/>
</dbReference>
<evidence type="ECO:0000313" key="3">
    <source>
        <dbReference type="Proteomes" id="UP000229055"/>
    </source>
</evidence>
<dbReference type="Proteomes" id="UP000229055">
    <property type="component" value="Chromosome"/>
</dbReference>
<dbReference type="InterPro" id="IPR036388">
    <property type="entry name" value="WH-like_DNA-bd_sf"/>
</dbReference>
<reference evidence="3 4" key="2">
    <citation type="submission" date="2017-11" db="EMBL/GenBank/DDBJ databases">
        <title>PacBio sequencing of new strain of the secondary endosymbiont Candidatus Hamiltonella defensa.</title>
        <authorList>
            <person name="Strand M.R."/>
            <person name="Oliver K."/>
        </authorList>
    </citation>
    <scope>NUCLEOTIDE SEQUENCE [LARGE SCALE GENOMIC DNA]</scope>
    <source>
        <strain evidence="4">A2C</strain>
        <strain evidence="3">ZA17</strain>
    </source>
</reference>
<name>A0A2D3TCU1_9ENTR</name>
<accession>A0A2D3TCU1</accession>
<dbReference type="GeneID" id="66260829"/>
<dbReference type="Pfam" id="PF04255">
    <property type="entry name" value="DUF433"/>
    <property type="match status" value="1"/>
</dbReference>
<gene>
    <name evidence="1" type="ORF">BJP41_04165</name>
    <name evidence="2" type="ORF">BJP43_04360</name>
</gene>
<reference evidence="2" key="3">
    <citation type="journal article" date="2018" name="Genome Biol. Evol.">
        <title>Culture-Facilitated Comparative Genomics of the Facultative Symbiont Hamiltonella defensa.</title>
        <authorList>
            <person name="Chevignon G."/>
            <person name="Boyd B.M."/>
            <person name="Brandt J.W."/>
            <person name="Oliver K.M."/>
            <person name="Strand M.R."/>
        </authorList>
    </citation>
    <scope>NUCLEOTIDE SEQUENCE</scope>
    <source>
        <strain evidence="1">A2C</strain>
        <strain evidence="2">ZA17</strain>
    </source>
</reference>
<dbReference type="PANTHER" id="PTHR34849:SF3">
    <property type="entry name" value="SSR2962 PROTEIN"/>
    <property type="match status" value="1"/>
</dbReference>
<evidence type="ECO:0000313" key="2">
    <source>
        <dbReference type="EMBL" id="ATW33640.1"/>
    </source>
</evidence>
<dbReference type="SUPFAM" id="SSF46689">
    <property type="entry name" value="Homeodomain-like"/>
    <property type="match status" value="1"/>
</dbReference>
<dbReference type="RefSeq" id="WP_044612295.1">
    <property type="nucleotide sequence ID" value="NZ_CADIJH010000041.1"/>
</dbReference>
<dbReference type="AlphaFoldDB" id="A0A2D3TCU1"/>
<dbReference type="InterPro" id="IPR009057">
    <property type="entry name" value="Homeodomain-like_sf"/>
</dbReference>
<proteinExistence type="predicted"/>
<sequence length="76" mass="8538">MEQLNRITQEPNVMGGKACIRGMRVTVGMVVGQIGAGHNIDEILADYPYLEREDIMQALRYAAWLSEEREVMLANA</sequence>
<organism evidence="2 3">
    <name type="scientific">Candidatus Williamhamiltonella defendens</name>
    <dbReference type="NCBI Taxonomy" id="138072"/>
    <lineage>
        <taxon>Bacteria</taxon>
        <taxon>Pseudomonadati</taxon>
        <taxon>Pseudomonadota</taxon>
        <taxon>Gammaproteobacteria</taxon>
        <taxon>Enterobacterales</taxon>
        <taxon>Enterobacteriaceae</taxon>
        <taxon>aphid secondary symbionts</taxon>
        <taxon>Candidatus Williamhamiltonella</taxon>
    </lineage>
</organism>
<evidence type="ECO:0000313" key="1">
    <source>
        <dbReference type="EMBL" id="ATW29673.1"/>
    </source>
</evidence>
<reference evidence="3 4" key="1">
    <citation type="submission" date="2016-10" db="EMBL/GenBank/DDBJ databases">
        <authorList>
            <person name="Chevignon G."/>
        </authorList>
    </citation>
    <scope>NUCLEOTIDE SEQUENCE [LARGE SCALE GENOMIC DNA]</scope>
    <source>
        <strain evidence="4">A2C</strain>
        <strain evidence="3">ZA17</strain>
    </source>
</reference>
<evidence type="ECO:0000313" key="4">
    <source>
        <dbReference type="Proteomes" id="UP000230008"/>
    </source>
</evidence>
<dbReference type="InterPro" id="IPR007367">
    <property type="entry name" value="DUF433"/>
</dbReference>
<dbReference type="PANTHER" id="PTHR34849">
    <property type="entry name" value="SSL5025 PROTEIN"/>
    <property type="match status" value="1"/>
</dbReference>